<feature type="compositionally biased region" description="Basic residues" evidence="1">
    <location>
        <begin position="35"/>
        <end position="49"/>
    </location>
</feature>
<comment type="caution">
    <text evidence="2">The sequence shown here is derived from an EMBL/GenBank/DDBJ whole genome shotgun (WGS) entry which is preliminary data.</text>
</comment>
<sequence length="63" mass="7514">MLDVLLNVMLECGKKLKLRSTSQPKYNDVKGEGKMRRKLWRVEGRKRRKGEREKGKVERERGK</sequence>
<name>A0A540M1A9_MALBA</name>
<evidence type="ECO:0000313" key="3">
    <source>
        <dbReference type="Proteomes" id="UP000315295"/>
    </source>
</evidence>
<dbReference type="Proteomes" id="UP000315295">
    <property type="component" value="Unassembled WGS sequence"/>
</dbReference>
<organism evidence="2 3">
    <name type="scientific">Malus baccata</name>
    <name type="common">Siberian crab apple</name>
    <name type="synonym">Pyrus baccata</name>
    <dbReference type="NCBI Taxonomy" id="106549"/>
    <lineage>
        <taxon>Eukaryota</taxon>
        <taxon>Viridiplantae</taxon>
        <taxon>Streptophyta</taxon>
        <taxon>Embryophyta</taxon>
        <taxon>Tracheophyta</taxon>
        <taxon>Spermatophyta</taxon>
        <taxon>Magnoliopsida</taxon>
        <taxon>eudicotyledons</taxon>
        <taxon>Gunneridae</taxon>
        <taxon>Pentapetalae</taxon>
        <taxon>rosids</taxon>
        <taxon>fabids</taxon>
        <taxon>Rosales</taxon>
        <taxon>Rosaceae</taxon>
        <taxon>Amygdaloideae</taxon>
        <taxon>Maleae</taxon>
        <taxon>Malus</taxon>
    </lineage>
</organism>
<feature type="compositionally biased region" description="Basic and acidic residues" evidence="1">
    <location>
        <begin position="50"/>
        <end position="63"/>
    </location>
</feature>
<keyword evidence="3" id="KW-1185">Reference proteome</keyword>
<accession>A0A540M1A9</accession>
<evidence type="ECO:0000313" key="2">
    <source>
        <dbReference type="EMBL" id="TQD92530.1"/>
    </source>
</evidence>
<evidence type="ECO:0000256" key="1">
    <source>
        <dbReference type="SAM" id="MobiDB-lite"/>
    </source>
</evidence>
<reference evidence="2 3" key="1">
    <citation type="journal article" date="2019" name="G3 (Bethesda)">
        <title>Sequencing of a Wild Apple (Malus baccata) Genome Unravels the Differences Between Cultivated and Wild Apple Species Regarding Disease Resistance and Cold Tolerance.</title>
        <authorList>
            <person name="Chen X."/>
        </authorList>
    </citation>
    <scope>NUCLEOTIDE SEQUENCE [LARGE SCALE GENOMIC DNA]</scope>
    <source>
        <strain evidence="3">cv. Shandingzi</strain>
        <tissue evidence="2">Leaves</tissue>
    </source>
</reference>
<gene>
    <name evidence="2" type="ORF">C1H46_021866</name>
</gene>
<protein>
    <submittedName>
        <fullName evidence="2">Uncharacterized protein</fullName>
    </submittedName>
</protein>
<feature type="region of interest" description="Disordered" evidence="1">
    <location>
        <begin position="22"/>
        <end position="63"/>
    </location>
</feature>
<dbReference type="AlphaFoldDB" id="A0A540M1A9"/>
<dbReference type="EMBL" id="VIEB01000391">
    <property type="protein sequence ID" value="TQD92530.1"/>
    <property type="molecule type" value="Genomic_DNA"/>
</dbReference>
<proteinExistence type="predicted"/>